<dbReference type="EMBL" id="PREZ01000001">
    <property type="protein sequence ID" value="PPA71964.1"/>
    <property type="molecule type" value="Genomic_DNA"/>
</dbReference>
<dbReference type="InterPro" id="IPR039143">
    <property type="entry name" value="GNPNAT1-like"/>
</dbReference>
<dbReference type="PROSITE" id="PS51186">
    <property type="entry name" value="GNAT"/>
    <property type="match status" value="1"/>
</dbReference>
<name>A0A2S5GGB6_9BACL</name>
<dbReference type="InterPro" id="IPR016181">
    <property type="entry name" value="Acyl_CoA_acyltransferase"/>
</dbReference>
<dbReference type="Pfam" id="PF00583">
    <property type="entry name" value="Acetyltransf_1"/>
    <property type="match status" value="1"/>
</dbReference>
<keyword evidence="3" id="KW-1185">Reference proteome</keyword>
<proteinExistence type="predicted"/>
<evidence type="ECO:0000313" key="2">
    <source>
        <dbReference type="EMBL" id="PPA71964.1"/>
    </source>
</evidence>
<accession>A0A2S5GGB6</accession>
<evidence type="ECO:0000313" key="3">
    <source>
        <dbReference type="Proteomes" id="UP000239047"/>
    </source>
</evidence>
<keyword evidence="2" id="KW-0808">Transferase</keyword>
<gene>
    <name evidence="2" type="ORF">C4B60_00875</name>
</gene>
<dbReference type="SUPFAM" id="SSF55729">
    <property type="entry name" value="Acyl-CoA N-acyltransferases (Nat)"/>
    <property type="match status" value="1"/>
</dbReference>
<reference evidence="2 3" key="1">
    <citation type="submission" date="2018-02" db="EMBL/GenBank/DDBJ databases">
        <title>Jeotgalibacillus proteolyticum sp. nov. a protease producing bacterium isolated from ocean sediments of Laizhou Bay.</title>
        <authorList>
            <person name="Li Y."/>
        </authorList>
    </citation>
    <scope>NUCLEOTIDE SEQUENCE [LARGE SCALE GENOMIC DNA]</scope>
    <source>
        <strain evidence="2 3">22-7</strain>
    </source>
</reference>
<organism evidence="2 3">
    <name type="scientific">Jeotgalibacillus proteolyticus</name>
    <dbReference type="NCBI Taxonomy" id="2082395"/>
    <lineage>
        <taxon>Bacteria</taxon>
        <taxon>Bacillati</taxon>
        <taxon>Bacillota</taxon>
        <taxon>Bacilli</taxon>
        <taxon>Bacillales</taxon>
        <taxon>Caryophanaceae</taxon>
        <taxon>Jeotgalibacillus</taxon>
    </lineage>
</organism>
<dbReference type="Gene3D" id="3.40.630.30">
    <property type="match status" value="1"/>
</dbReference>
<comment type="caution">
    <text evidence="2">The sequence shown here is derived from an EMBL/GenBank/DDBJ whole genome shotgun (WGS) entry which is preliminary data.</text>
</comment>
<sequence length="152" mass="17510">MIDLYREKEEDYSRFLHFLKMADDNEQEINSYIKTGSLWSIRDQESIIGAVLLIPYGNSGLEIKNIALAEEMRGKGTGKSVIERIVQLARNEGYKKLLVGTANSSIETIIFYQKCGFRMKEVKQNYFSHYEPPIFESGIQVLDMIVFELLIS</sequence>
<protein>
    <submittedName>
        <fullName evidence="2">GNAT family N-acetyltransferase</fullName>
    </submittedName>
</protein>
<dbReference type="GO" id="GO:0008080">
    <property type="term" value="F:N-acetyltransferase activity"/>
    <property type="evidence" value="ECO:0007669"/>
    <property type="project" value="TreeGrafter"/>
</dbReference>
<feature type="domain" description="N-acetyltransferase" evidence="1">
    <location>
        <begin position="2"/>
        <end position="152"/>
    </location>
</feature>
<dbReference type="Proteomes" id="UP000239047">
    <property type="component" value="Unassembled WGS sequence"/>
</dbReference>
<dbReference type="AlphaFoldDB" id="A0A2S5GGB6"/>
<dbReference type="RefSeq" id="WP_104055775.1">
    <property type="nucleotide sequence ID" value="NZ_PREZ01000001.1"/>
</dbReference>
<dbReference type="InterPro" id="IPR000182">
    <property type="entry name" value="GNAT_dom"/>
</dbReference>
<dbReference type="OrthoDB" id="162775at2"/>
<evidence type="ECO:0000259" key="1">
    <source>
        <dbReference type="PROSITE" id="PS51186"/>
    </source>
</evidence>
<dbReference type="PANTHER" id="PTHR13355">
    <property type="entry name" value="GLUCOSAMINE 6-PHOSPHATE N-ACETYLTRANSFERASE"/>
    <property type="match status" value="1"/>
</dbReference>